<dbReference type="GO" id="GO:0008270">
    <property type="term" value="F:zinc ion binding"/>
    <property type="evidence" value="ECO:0007669"/>
    <property type="project" value="InterPro"/>
</dbReference>
<evidence type="ECO:0000259" key="5">
    <source>
        <dbReference type="PROSITE" id="PS50048"/>
    </source>
</evidence>
<organism evidence="6 7">
    <name type="scientific">Talaromyces stipitatus (strain ATCC 10500 / CBS 375.48 / QM 6759 / NRRL 1006)</name>
    <name type="common">Penicillium stipitatum</name>
    <dbReference type="NCBI Taxonomy" id="441959"/>
    <lineage>
        <taxon>Eukaryota</taxon>
        <taxon>Fungi</taxon>
        <taxon>Dikarya</taxon>
        <taxon>Ascomycota</taxon>
        <taxon>Pezizomycotina</taxon>
        <taxon>Eurotiomycetes</taxon>
        <taxon>Eurotiomycetidae</taxon>
        <taxon>Eurotiales</taxon>
        <taxon>Trichocomaceae</taxon>
        <taxon>Talaromyces</taxon>
        <taxon>Talaromyces sect. Talaromyces</taxon>
    </lineage>
</organism>
<dbReference type="PhylomeDB" id="B8MGN4"/>
<dbReference type="AlphaFoldDB" id="B8MGN4"/>
<sequence length="490" mass="55463">MTCVPCRTRKKKCDKGIPGCGRCLRIGINCRYDKPLASTEDGNRFGGEVLPCAPLNIPRYESPRILEYTSNLRLSTWTDFIEAHLTNVTLATLTSRGRGLRSACLPYLETLNEWLPVVLPGEVDDSISSILSSQDSESSLLLYSCYLLSQICGNEPLSNVDELYFRCKGFFTLLVSQRRNSEKLVQIGLLLSLYEYLQAMIDVALTTIASSTLLADHIGLFLERDGGGHSTRLTSSKRIWWSLFILERVIMAAAIDNPVRCGAFTCPAPPVPPFPVTKEQRADPFLSESHTLIPGNLYLHIIDDHTAEDDLQLEYFTRLVQACYLLELALLDRWAHPLQPSSSDHCIDLDRKLTTFASAVLQEGEAGRGKNCSSLAICVNAMIILHEERPIDVCPALTVAIQMVLDRIKQFPTWHYHYAAIIPIWSHHCFYLGALSCLRYTERSDRLFNMDIVESVLHYLKVYSNRWKLSVQFYNYLYQMASNVSAYIPW</sequence>
<dbReference type="InterPro" id="IPR036864">
    <property type="entry name" value="Zn2-C6_fun-type_DNA-bd_sf"/>
</dbReference>
<dbReference type="GO" id="GO:0000981">
    <property type="term" value="F:DNA-binding transcription factor activity, RNA polymerase II-specific"/>
    <property type="evidence" value="ECO:0007669"/>
    <property type="project" value="InterPro"/>
</dbReference>
<dbReference type="CDD" id="cd12148">
    <property type="entry name" value="fungal_TF_MHR"/>
    <property type="match status" value="1"/>
</dbReference>
<keyword evidence="2" id="KW-0238">DNA-binding</keyword>
<evidence type="ECO:0000256" key="1">
    <source>
        <dbReference type="ARBA" id="ARBA00023015"/>
    </source>
</evidence>
<dbReference type="GeneID" id="8100965"/>
<keyword evidence="1" id="KW-0805">Transcription regulation</keyword>
<dbReference type="RefSeq" id="XP_002484020.1">
    <property type="nucleotide sequence ID" value="XM_002483975.1"/>
</dbReference>
<reference evidence="7" key="1">
    <citation type="journal article" date="2015" name="Genome Announc.">
        <title>Genome sequence of the AIDS-associated pathogen Penicillium marneffei (ATCC18224) and its near taxonomic relative Talaromyces stipitatus (ATCC10500).</title>
        <authorList>
            <person name="Nierman W.C."/>
            <person name="Fedorova-Abrams N.D."/>
            <person name="Andrianopoulos A."/>
        </authorList>
    </citation>
    <scope>NUCLEOTIDE SEQUENCE [LARGE SCALE GENOMIC DNA]</scope>
    <source>
        <strain evidence="7">ATCC 10500 / CBS 375.48 / QM 6759 / NRRL 1006</strain>
    </source>
</reference>
<dbReference type="PROSITE" id="PS00463">
    <property type="entry name" value="ZN2_CY6_FUNGAL_1"/>
    <property type="match status" value="1"/>
</dbReference>
<dbReference type="Proteomes" id="UP000001745">
    <property type="component" value="Unassembled WGS sequence"/>
</dbReference>
<dbReference type="EMBL" id="EQ962656">
    <property type="protein sequence ID" value="EED16786.1"/>
    <property type="molecule type" value="Genomic_DNA"/>
</dbReference>
<gene>
    <name evidence="6" type="ORF">TSTA_018550</name>
</gene>
<evidence type="ECO:0000256" key="3">
    <source>
        <dbReference type="ARBA" id="ARBA00023163"/>
    </source>
</evidence>
<dbReference type="Gene3D" id="4.10.240.10">
    <property type="entry name" value="Zn(2)-C6 fungal-type DNA-binding domain"/>
    <property type="match status" value="1"/>
</dbReference>
<evidence type="ECO:0000313" key="7">
    <source>
        <dbReference type="Proteomes" id="UP000001745"/>
    </source>
</evidence>
<dbReference type="InterPro" id="IPR001138">
    <property type="entry name" value="Zn2Cys6_DnaBD"/>
</dbReference>
<dbReference type="Pfam" id="PF00172">
    <property type="entry name" value="Zn_clus"/>
    <property type="match status" value="1"/>
</dbReference>
<evidence type="ECO:0000313" key="6">
    <source>
        <dbReference type="EMBL" id="EED16786.1"/>
    </source>
</evidence>
<accession>B8MGN4</accession>
<evidence type="ECO:0000256" key="4">
    <source>
        <dbReference type="ARBA" id="ARBA00023242"/>
    </source>
</evidence>
<keyword evidence="3" id="KW-0804">Transcription</keyword>
<proteinExistence type="predicted"/>
<dbReference type="OrthoDB" id="3862662at2759"/>
<keyword evidence="7" id="KW-1185">Reference proteome</keyword>
<dbReference type="GO" id="GO:0003677">
    <property type="term" value="F:DNA binding"/>
    <property type="evidence" value="ECO:0007669"/>
    <property type="project" value="UniProtKB-KW"/>
</dbReference>
<protein>
    <recommendedName>
        <fullName evidence="5">Zn(2)-C6 fungal-type domain-containing protein</fullName>
    </recommendedName>
</protein>
<dbReference type="VEuPathDB" id="FungiDB:TSTA_018550"/>
<dbReference type="InParanoid" id="B8MGN4"/>
<feature type="domain" description="Zn(2)-C6 fungal-type" evidence="5">
    <location>
        <begin position="2"/>
        <end position="32"/>
    </location>
</feature>
<dbReference type="SMART" id="SM00066">
    <property type="entry name" value="GAL4"/>
    <property type="match status" value="1"/>
</dbReference>
<dbReference type="PROSITE" id="PS50048">
    <property type="entry name" value="ZN2_CY6_FUNGAL_2"/>
    <property type="match status" value="1"/>
</dbReference>
<name>B8MGN4_TALSN</name>
<evidence type="ECO:0000256" key="2">
    <source>
        <dbReference type="ARBA" id="ARBA00023125"/>
    </source>
</evidence>
<dbReference type="SUPFAM" id="SSF57701">
    <property type="entry name" value="Zn2/Cys6 DNA-binding domain"/>
    <property type="match status" value="1"/>
</dbReference>
<keyword evidence="4" id="KW-0539">Nucleus</keyword>
<dbReference type="CDD" id="cd00067">
    <property type="entry name" value="GAL4"/>
    <property type="match status" value="1"/>
</dbReference>